<evidence type="ECO:0000313" key="7">
    <source>
        <dbReference type="EMBL" id="NYS26010.1"/>
    </source>
</evidence>
<dbReference type="SUPFAM" id="SSF111369">
    <property type="entry name" value="HlyD-like secretion proteins"/>
    <property type="match status" value="1"/>
</dbReference>
<comment type="caution">
    <text evidence="7">The sequence shown here is derived from an EMBL/GenBank/DDBJ whole genome shotgun (WGS) entry which is preliminary data.</text>
</comment>
<evidence type="ECO:0000256" key="1">
    <source>
        <dbReference type="ARBA" id="ARBA00004196"/>
    </source>
</evidence>
<dbReference type="InterPro" id="IPR003018">
    <property type="entry name" value="GAF"/>
</dbReference>
<dbReference type="Pfam" id="PF25954">
    <property type="entry name" value="Beta-barrel_RND_2"/>
    <property type="match status" value="1"/>
</dbReference>
<feature type="domain" description="GAF" evidence="4">
    <location>
        <begin position="213"/>
        <end position="342"/>
    </location>
</feature>
<dbReference type="EMBL" id="JACBXS010000030">
    <property type="protein sequence ID" value="NYS26010.1"/>
    <property type="molecule type" value="Genomic_DNA"/>
</dbReference>
<dbReference type="Pfam" id="PF25973">
    <property type="entry name" value="BSH_CzcB"/>
    <property type="match status" value="1"/>
</dbReference>
<sequence length="644" mass="69988">MVDPASDTLVTSATPGAEAGRRAADRGDSHWKDLRAAATAQEFARAWLALLMRRVEAALVGVVVLGGGARGPFRPVALRPEGIALPERLHAVAERAMSERRGVAHAGKTEGAPTVLRPLARQEHGAEPGAGTMLACPLIVAGEVLGVAGLQVRPTTAREVRALMRELQWSAQLLEYALFRERAGQANASRDALRLAHEMLAGVVEEPAFEAAAIAFVTELAEHLGCERVSLGFRQRNRSVVRALSHSARFGKRMNLMRRIANAMDEAIDQHSIVRYPPGSDDDSQIDAAHRHLAEVSAGATILTVPFASSERIIGALVLERLEARPFSDADIQMLEYLAGVAGPVLDDKRRNDRWLIAQIGDAGLTQIRRLFGPRYYGRKLAALAVVAATGFLAFATGTYRVSADAVLEGTLQRAVVAAYDGYLQQEFVRAGDVVEADALLAQLDTRDMELELARRVAERQELVLEHSRALGTGQRSESAILQQRIGQVDAQIVLLEEQIARAAIRAPFDGVVVRGDLSQEVGASVRRGDELFVIAPLDSYRVVLGVDEGQIADVMAGQQGRLLLAALPDSALDLTVERMTPVAEAREGRTVFRVEAALDAPTLRLRPGMEGVAKIDVDERLLVLIWSRGLIDWVKLALWRYWP</sequence>
<dbReference type="Gene3D" id="3.30.450.40">
    <property type="match status" value="1"/>
</dbReference>
<keyword evidence="2" id="KW-0175">Coiled coil</keyword>
<dbReference type="InterPro" id="IPR029016">
    <property type="entry name" value="GAF-like_dom_sf"/>
</dbReference>
<dbReference type="Gene3D" id="2.40.50.100">
    <property type="match status" value="1"/>
</dbReference>
<dbReference type="AlphaFoldDB" id="A0A7Z0I145"/>
<feature type="domain" description="CusB-like beta-barrel" evidence="5">
    <location>
        <begin position="545"/>
        <end position="611"/>
    </location>
</feature>
<reference evidence="7 8" key="1">
    <citation type="journal article" date="2000" name="Arch. Microbiol.">
        <title>Rhodobaca bogoriensis gen. nov. and sp. nov., an alkaliphilic purple nonsulfur bacterium from African Rift Valley soda lakes.</title>
        <authorList>
            <person name="Milford A.D."/>
            <person name="Achenbach L.A."/>
            <person name="Jung D.O."/>
            <person name="Madigan M.T."/>
        </authorList>
    </citation>
    <scope>NUCLEOTIDE SEQUENCE [LARGE SCALE GENOMIC DNA]</scope>
    <source>
        <strain evidence="7 8">2376</strain>
    </source>
</reference>
<protein>
    <submittedName>
        <fullName evidence="7">HlyD family efflux transporter periplasmic adaptor subunit</fullName>
    </submittedName>
</protein>
<dbReference type="Proteomes" id="UP000529417">
    <property type="component" value="Unassembled WGS sequence"/>
</dbReference>
<feature type="compositionally biased region" description="Basic and acidic residues" evidence="3">
    <location>
        <begin position="19"/>
        <end position="28"/>
    </location>
</feature>
<evidence type="ECO:0000259" key="6">
    <source>
        <dbReference type="Pfam" id="PF25973"/>
    </source>
</evidence>
<evidence type="ECO:0000259" key="4">
    <source>
        <dbReference type="Pfam" id="PF01590"/>
    </source>
</evidence>
<dbReference type="PANTHER" id="PTHR32347:SF23">
    <property type="entry name" value="BLL5650 PROTEIN"/>
    <property type="match status" value="1"/>
</dbReference>
<evidence type="ECO:0000313" key="8">
    <source>
        <dbReference type="Proteomes" id="UP000529417"/>
    </source>
</evidence>
<dbReference type="GO" id="GO:0030313">
    <property type="term" value="C:cell envelope"/>
    <property type="evidence" value="ECO:0007669"/>
    <property type="project" value="UniProtKB-SubCell"/>
</dbReference>
<evidence type="ECO:0000259" key="5">
    <source>
        <dbReference type="Pfam" id="PF25954"/>
    </source>
</evidence>
<gene>
    <name evidence="7" type="ORF">HUK65_13525</name>
</gene>
<dbReference type="PANTHER" id="PTHR32347">
    <property type="entry name" value="EFFLUX SYSTEM COMPONENT YKNX-RELATED"/>
    <property type="match status" value="1"/>
</dbReference>
<dbReference type="RefSeq" id="WP_179906809.1">
    <property type="nucleotide sequence ID" value="NZ_JACBXS010000030.1"/>
</dbReference>
<dbReference type="SUPFAM" id="SSF55781">
    <property type="entry name" value="GAF domain-like"/>
    <property type="match status" value="1"/>
</dbReference>
<evidence type="ECO:0000256" key="3">
    <source>
        <dbReference type="SAM" id="MobiDB-lite"/>
    </source>
</evidence>
<dbReference type="Gene3D" id="2.40.30.170">
    <property type="match status" value="1"/>
</dbReference>
<accession>A0A7Z0I145</accession>
<dbReference type="Pfam" id="PF01590">
    <property type="entry name" value="GAF"/>
    <property type="match status" value="1"/>
</dbReference>
<dbReference type="InterPro" id="IPR050465">
    <property type="entry name" value="UPF0194_transport"/>
</dbReference>
<dbReference type="InterPro" id="IPR058792">
    <property type="entry name" value="Beta-barrel_RND_2"/>
</dbReference>
<keyword evidence="8" id="KW-1185">Reference proteome</keyword>
<comment type="subcellular location">
    <subcellularLocation>
        <location evidence="1">Cell envelope</location>
    </subcellularLocation>
</comment>
<feature type="region of interest" description="Disordered" evidence="3">
    <location>
        <begin position="1"/>
        <end position="28"/>
    </location>
</feature>
<organism evidence="7 8">
    <name type="scientific">Rhabdonatronobacter sediminivivens</name>
    <dbReference type="NCBI Taxonomy" id="2743469"/>
    <lineage>
        <taxon>Bacteria</taxon>
        <taxon>Pseudomonadati</taxon>
        <taxon>Pseudomonadota</taxon>
        <taxon>Alphaproteobacteria</taxon>
        <taxon>Rhodobacterales</taxon>
        <taxon>Paracoccaceae</taxon>
        <taxon>Rhabdonatronobacter</taxon>
    </lineage>
</organism>
<name>A0A7Z0I145_9RHOB</name>
<dbReference type="InterPro" id="IPR058647">
    <property type="entry name" value="BSH_CzcB-like"/>
</dbReference>
<evidence type="ECO:0000256" key="2">
    <source>
        <dbReference type="ARBA" id="ARBA00023054"/>
    </source>
</evidence>
<feature type="domain" description="CzcB-like barrel-sandwich hybrid" evidence="6">
    <location>
        <begin position="415"/>
        <end position="536"/>
    </location>
</feature>
<proteinExistence type="predicted"/>